<keyword evidence="1" id="KW-0732">Signal</keyword>
<feature type="chain" id="PRO_5047009190" evidence="1">
    <location>
        <begin position="23"/>
        <end position="194"/>
    </location>
</feature>
<evidence type="ECO:0000313" key="2">
    <source>
        <dbReference type="EMBL" id="CAK7271453.1"/>
    </source>
</evidence>
<sequence>MKISRVSIFAAYALLCPSPADAANCRLTTPSSTSSAAAAPSGPSQPDCFANYIQNKYFAGSSYWSFGGDAAPSTDCGAIFSTCAKLIADSGPASVSQSFDTVPGFTYRFSLGYMYTVQPASDADKVTCTVTSGGSTVASYQLAYLSLNDFRGAGFDFVPTTRKSTLTCTLTSAAMGTVRLTQMAVNWDSDTCEG</sequence>
<organism evidence="2 3">
    <name type="scientific">Sporothrix epigloea</name>
    <dbReference type="NCBI Taxonomy" id="1892477"/>
    <lineage>
        <taxon>Eukaryota</taxon>
        <taxon>Fungi</taxon>
        <taxon>Dikarya</taxon>
        <taxon>Ascomycota</taxon>
        <taxon>Pezizomycotina</taxon>
        <taxon>Sordariomycetes</taxon>
        <taxon>Sordariomycetidae</taxon>
        <taxon>Ophiostomatales</taxon>
        <taxon>Ophiostomataceae</taxon>
        <taxon>Sporothrix</taxon>
    </lineage>
</organism>
<feature type="signal peptide" evidence="1">
    <location>
        <begin position="1"/>
        <end position="22"/>
    </location>
</feature>
<evidence type="ECO:0000313" key="3">
    <source>
        <dbReference type="Proteomes" id="UP001642502"/>
    </source>
</evidence>
<dbReference type="EMBL" id="CAWUON010000073">
    <property type="protein sequence ID" value="CAK7271453.1"/>
    <property type="molecule type" value="Genomic_DNA"/>
</dbReference>
<reference evidence="2 3" key="1">
    <citation type="submission" date="2024-01" db="EMBL/GenBank/DDBJ databases">
        <authorList>
            <person name="Allen C."/>
            <person name="Tagirdzhanova G."/>
        </authorList>
    </citation>
    <scope>NUCLEOTIDE SEQUENCE [LARGE SCALE GENOMIC DNA]</scope>
    <source>
        <strain evidence="2 3">CBS 119000</strain>
    </source>
</reference>
<accession>A0ABP0DV01</accession>
<dbReference type="Proteomes" id="UP001642502">
    <property type="component" value="Unassembled WGS sequence"/>
</dbReference>
<gene>
    <name evidence="2" type="ORF">SEPCBS119000_004612</name>
</gene>
<name>A0ABP0DV01_9PEZI</name>
<comment type="caution">
    <text evidence="2">The sequence shown here is derived from an EMBL/GenBank/DDBJ whole genome shotgun (WGS) entry which is preliminary data.</text>
</comment>
<evidence type="ECO:0000256" key="1">
    <source>
        <dbReference type="SAM" id="SignalP"/>
    </source>
</evidence>
<protein>
    <submittedName>
        <fullName evidence="2">Uncharacterized protein</fullName>
    </submittedName>
</protein>
<proteinExistence type="predicted"/>
<keyword evidence="3" id="KW-1185">Reference proteome</keyword>